<dbReference type="GO" id="GO:0005739">
    <property type="term" value="C:mitochondrion"/>
    <property type="evidence" value="ECO:0007669"/>
    <property type="project" value="TreeGrafter"/>
</dbReference>
<dbReference type="GO" id="GO:0035999">
    <property type="term" value="P:tetrahydrofolate interconversion"/>
    <property type="evidence" value="ECO:0007669"/>
    <property type="project" value="TreeGrafter"/>
</dbReference>
<dbReference type="GO" id="GO:0030272">
    <property type="term" value="F:5-formyltetrahydrofolate cyclo-ligase activity"/>
    <property type="evidence" value="ECO:0007669"/>
    <property type="project" value="UniProtKB-EC"/>
</dbReference>
<evidence type="ECO:0000256" key="1">
    <source>
        <dbReference type="ARBA" id="ARBA00010638"/>
    </source>
</evidence>
<keyword evidence="7" id="KW-0479">Metal-binding</keyword>
<feature type="binding site" evidence="6">
    <location>
        <begin position="157"/>
        <end position="165"/>
    </location>
    <ligand>
        <name>ATP</name>
        <dbReference type="ChEBI" id="CHEBI:30616"/>
    </ligand>
</feature>
<organism evidence="8 9">
    <name type="scientific">Rhodotorula paludigena</name>
    <dbReference type="NCBI Taxonomy" id="86838"/>
    <lineage>
        <taxon>Eukaryota</taxon>
        <taxon>Fungi</taxon>
        <taxon>Dikarya</taxon>
        <taxon>Basidiomycota</taxon>
        <taxon>Pucciniomycotina</taxon>
        <taxon>Microbotryomycetes</taxon>
        <taxon>Sporidiobolales</taxon>
        <taxon>Sporidiobolaceae</taxon>
        <taxon>Rhodotorula</taxon>
    </lineage>
</organism>
<evidence type="ECO:0000256" key="7">
    <source>
        <dbReference type="RuleBase" id="RU361279"/>
    </source>
</evidence>
<keyword evidence="3 6" id="KW-0067">ATP-binding</keyword>
<dbReference type="SUPFAM" id="SSF100950">
    <property type="entry name" value="NagB/RpiA/CoA transferase-like"/>
    <property type="match status" value="1"/>
</dbReference>
<keyword evidence="2 6" id="KW-0547">Nucleotide-binding</keyword>
<reference evidence="8 9" key="1">
    <citation type="submission" date="2021-12" db="EMBL/GenBank/DDBJ databases">
        <title>High titer production of polyol ester of fatty acids by Rhodotorula paludigena BS15 towards product separation-free biomass refinery.</title>
        <authorList>
            <person name="Mano J."/>
            <person name="Ono H."/>
            <person name="Tanaka T."/>
            <person name="Naito K."/>
            <person name="Sushida H."/>
            <person name="Ike M."/>
            <person name="Tokuyasu K."/>
            <person name="Kitaoka M."/>
        </authorList>
    </citation>
    <scope>NUCLEOTIDE SEQUENCE [LARGE SCALE GENOMIC DNA]</scope>
    <source>
        <strain evidence="8 9">BS15</strain>
    </source>
</reference>
<evidence type="ECO:0000313" key="8">
    <source>
        <dbReference type="EMBL" id="GJN92022.1"/>
    </source>
</evidence>
<dbReference type="EC" id="6.3.3.2" evidence="5 7"/>
<dbReference type="Pfam" id="PF01812">
    <property type="entry name" value="5-FTHF_cyc-lig"/>
    <property type="match status" value="1"/>
</dbReference>
<evidence type="ECO:0000313" key="9">
    <source>
        <dbReference type="Proteomes" id="UP001342314"/>
    </source>
</evidence>
<feature type="binding site" evidence="6">
    <location>
        <position position="61"/>
    </location>
    <ligand>
        <name>substrate</name>
    </ligand>
</feature>
<dbReference type="InterPro" id="IPR024185">
    <property type="entry name" value="FTHF_cligase-like_sf"/>
</dbReference>
<dbReference type="Gene3D" id="3.40.50.10420">
    <property type="entry name" value="NagB/RpiA/CoA transferase-like"/>
    <property type="match status" value="1"/>
</dbReference>
<dbReference type="PIRSF" id="PIRSF006806">
    <property type="entry name" value="FTHF_cligase"/>
    <property type="match status" value="1"/>
</dbReference>
<dbReference type="NCBIfam" id="TIGR02727">
    <property type="entry name" value="MTHFS_bact"/>
    <property type="match status" value="1"/>
</dbReference>
<gene>
    <name evidence="8" type="ORF">Rhopal_005050-T1</name>
</gene>
<dbReference type="EMBL" id="BQKY01000010">
    <property type="protein sequence ID" value="GJN92022.1"/>
    <property type="molecule type" value="Genomic_DNA"/>
</dbReference>
<comment type="similarity">
    <text evidence="1 7">Belongs to the 5-formyltetrahydrofolate cyclo-ligase family.</text>
</comment>
<dbReference type="InterPro" id="IPR002698">
    <property type="entry name" value="FTHF_cligase"/>
</dbReference>
<evidence type="ECO:0000256" key="5">
    <source>
        <dbReference type="ARBA" id="ARBA00038966"/>
    </source>
</evidence>
<evidence type="ECO:0000256" key="4">
    <source>
        <dbReference type="ARBA" id="ARBA00036539"/>
    </source>
</evidence>
<evidence type="ECO:0000256" key="3">
    <source>
        <dbReference type="ARBA" id="ARBA00022840"/>
    </source>
</evidence>
<dbReference type="PANTHER" id="PTHR23407:SF1">
    <property type="entry name" value="5-FORMYLTETRAHYDROFOLATE CYCLO-LIGASE"/>
    <property type="match status" value="1"/>
</dbReference>
<comment type="catalytic activity">
    <reaction evidence="4 7">
        <text>(6S)-5-formyl-5,6,7,8-tetrahydrofolate + ATP = (6R)-5,10-methenyltetrahydrofolate + ADP + phosphate</text>
        <dbReference type="Rhea" id="RHEA:10488"/>
        <dbReference type="ChEBI" id="CHEBI:30616"/>
        <dbReference type="ChEBI" id="CHEBI:43474"/>
        <dbReference type="ChEBI" id="CHEBI:57455"/>
        <dbReference type="ChEBI" id="CHEBI:57457"/>
        <dbReference type="ChEBI" id="CHEBI:456216"/>
        <dbReference type="EC" id="6.3.3.2"/>
    </reaction>
</comment>
<dbReference type="GO" id="GO:0005524">
    <property type="term" value="F:ATP binding"/>
    <property type="evidence" value="ECO:0007669"/>
    <property type="project" value="UniProtKB-KW"/>
</dbReference>
<accession>A0AAV5GRP1</accession>
<dbReference type="GO" id="GO:0046872">
    <property type="term" value="F:metal ion binding"/>
    <property type="evidence" value="ECO:0007669"/>
    <property type="project" value="UniProtKB-KW"/>
</dbReference>
<dbReference type="Proteomes" id="UP001342314">
    <property type="component" value="Unassembled WGS sequence"/>
</dbReference>
<feature type="binding site" evidence="6">
    <location>
        <position position="67"/>
    </location>
    <ligand>
        <name>substrate</name>
    </ligand>
</feature>
<dbReference type="AlphaFoldDB" id="A0AAV5GRP1"/>
<name>A0AAV5GRP1_9BASI</name>
<evidence type="ECO:0000256" key="2">
    <source>
        <dbReference type="ARBA" id="ARBA00022741"/>
    </source>
</evidence>
<keyword evidence="9" id="KW-1185">Reference proteome</keyword>
<feature type="binding site" evidence="6">
    <location>
        <begin position="15"/>
        <end position="19"/>
    </location>
    <ligand>
        <name>ATP</name>
        <dbReference type="ChEBI" id="CHEBI:30616"/>
    </ligand>
</feature>
<keyword evidence="7" id="KW-0460">Magnesium</keyword>
<dbReference type="PANTHER" id="PTHR23407">
    <property type="entry name" value="ATPASE INHIBITOR/5-FORMYLTETRAHYDROFOLATE CYCLO-LIGASE"/>
    <property type="match status" value="1"/>
</dbReference>
<protein>
    <recommendedName>
        <fullName evidence="5 7">5-formyltetrahydrofolate cyclo-ligase</fullName>
        <ecNumber evidence="5 7">6.3.3.2</ecNumber>
    </recommendedName>
</protein>
<proteinExistence type="inferred from homology"/>
<comment type="cofactor">
    <cofactor evidence="7">
        <name>Mg(2+)</name>
        <dbReference type="ChEBI" id="CHEBI:18420"/>
    </cofactor>
</comment>
<evidence type="ECO:0000256" key="6">
    <source>
        <dbReference type="PIRSR" id="PIRSR006806-1"/>
    </source>
</evidence>
<dbReference type="GO" id="GO:0009396">
    <property type="term" value="P:folic acid-containing compound biosynthetic process"/>
    <property type="evidence" value="ECO:0007669"/>
    <property type="project" value="TreeGrafter"/>
</dbReference>
<sequence>MTAAVQSGTAVVQAKRQLRRTVQIRLQQLSPAQVLADSQAVIDHLLASPYYTSSSSLSVYLSTPTGEVQTDSLIRRALGDGKRIYVPYCPVEDKTVMRMLRLRDQSHFETLRENRWGIREIDPAEADSLEDAADHHSSPGLDLILVPGLAFDRFRRRLGHGRGYYDRYVSACLDYPARFGKSAPRTVALALGAQMVQDGEEIPMNEWDRLPDVLLTPEGEIR</sequence>
<comment type="caution">
    <text evidence="8">The sequence shown here is derived from an EMBL/GenBank/DDBJ whole genome shotgun (WGS) entry which is preliminary data.</text>
</comment>
<dbReference type="InterPro" id="IPR037171">
    <property type="entry name" value="NagB/RpiA_transferase-like"/>
</dbReference>